<dbReference type="GeneID" id="75086121"/>
<reference evidence="4 5" key="1">
    <citation type="submission" date="2017-04" db="EMBL/GenBank/DDBJ databases">
        <authorList>
            <person name="Criscuolo A."/>
        </authorList>
    </citation>
    <scope>NUCLEOTIDE SEQUENCE [LARGE SCALE GENOMIC DNA]</scope>
    <source>
        <strain evidence="4">16-00174</strain>
    </source>
</reference>
<evidence type="ECO:0000313" key="6">
    <source>
        <dbReference type="Proteomes" id="UP000325411"/>
    </source>
</evidence>
<reference evidence="3 7" key="3">
    <citation type="submission" date="2023-03" db="EMBL/GenBank/DDBJ databases">
        <title>Genetic diversity of Bacillus cereus sensu lato isolates from Slovenia.</title>
        <authorList>
            <person name="Abdelli M."/>
        </authorList>
    </citation>
    <scope>NUCLEOTIDE SEQUENCE [LARGE SCALE GENOMIC DNA]</scope>
    <source>
        <strain evidence="3 7">SIBC61B</strain>
    </source>
</reference>
<reference evidence="2 6" key="2">
    <citation type="submission" date="2019-09" db="EMBL/GenBank/DDBJ databases">
        <authorList>
            <person name="Geng P."/>
            <person name="Wan X."/>
            <person name="Zhou G."/>
            <person name="Yuan Z."/>
            <person name="Hu X."/>
        </authorList>
    </citation>
    <scope>NUCLEOTIDE SEQUENCE [LARGE SCALE GENOMIC DNA]</scope>
    <source>
        <strain evidence="2 6">EFR-4</strain>
    </source>
</reference>
<evidence type="ECO:0000256" key="1">
    <source>
        <dbReference type="SAM" id="SignalP"/>
    </source>
</evidence>
<name>A0A5M9GYT4_9BACI</name>
<evidence type="ECO:0008006" key="8">
    <source>
        <dbReference type="Google" id="ProtNLM"/>
    </source>
</evidence>
<dbReference type="EMBL" id="VXCE01000002">
    <property type="protein sequence ID" value="KAA8479853.1"/>
    <property type="molecule type" value="Genomic_DNA"/>
</dbReference>
<dbReference type="Proteomes" id="UP000194422">
    <property type="component" value="Unassembled WGS sequence"/>
</dbReference>
<organism evidence="2 6">
    <name type="scientific">Bacillus paranthracis</name>
    <dbReference type="NCBI Taxonomy" id="2026186"/>
    <lineage>
        <taxon>Bacteria</taxon>
        <taxon>Bacillati</taxon>
        <taxon>Bacillota</taxon>
        <taxon>Bacilli</taxon>
        <taxon>Bacillales</taxon>
        <taxon>Bacillaceae</taxon>
        <taxon>Bacillus</taxon>
        <taxon>Bacillus cereus group</taxon>
    </lineage>
</organism>
<gene>
    <name evidence="4" type="ORF">BACERE00174_05365</name>
    <name evidence="2" type="ORF">FYW06_06035</name>
    <name evidence="3" type="ORF">P6U22_04580</name>
</gene>
<comment type="caution">
    <text evidence="2">The sequence shown here is derived from an EMBL/GenBank/DDBJ whole genome shotgun (WGS) entry which is preliminary data.</text>
</comment>
<accession>A0A5M9GYT4</accession>
<dbReference type="AlphaFoldDB" id="A0A5M9GYT4"/>
<evidence type="ECO:0000313" key="3">
    <source>
        <dbReference type="EMBL" id="MDG0940481.1"/>
    </source>
</evidence>
<keyword evidence="1" id="KW-0732">Signal</keyword>
<evidence type="ECO:0000313" key="7">
    <source>
        <dbReference type="Proteomes" id="UP001221338"/>
    </source>
</evidence>
<dbReference type="Proteomes" id="UP001221338">
    <property type="component" value="Unassembled WGS sequence"/>
</dbReference>
<keyword evidence="7" id="KW-1185">Reference proteome</keyword>
<protein>
    <recommendedName>
        <fullName evidence="8">Group-specific protein</fullName>
    </recommendedName>
</protein>
<proteinExistence type="predicted"/>
<evidence type="ECO:0000313" key="4">
    <source>
        <dbReference type="EMBL" id="SME41966.1"/>
    </source>
</evidence>
<dbReference type="EMBL" id="JARPRV010000002">
    <property type="protein sequence ID" value="MDG0940481.1"/>
    <property type="molecule type" value="Genomic_DNA"/>
</dbReference>
<evidence type="ECO:0000313" key="2">
    <source>
        <dbReference type="EMBL" id="KAA8479853.1"/>
    </source>
</evidence>
<dbReference type="EMBL" id="FWYW01000092">
    <property type="protein sequence ID" value="SME41966.1"/>
    <property type="molecule type" value="Genomic_DNA"/>
</dbReference>
<feature type="chain" id="PRO_5044622143" description="Group-specific protein" evidence="1">
    <location>
        <begin position="29"/>
        <end position="123"/>
    </location>
</feature>
<dbReference type="Proteomes" id="UP000325411">
    <property type="component" value="Unassembled WGS sequence"/>
</dbReference>
<sequence length="123" mass="13354">MKSLLQKTLAVTGLTASLLGMVSSVSFASISWDNSARWSGAGSKATATAYTAKSNEPLMYKMTVTAKFSDGSFRKEEVDNARITDRIDLEISSKGKVHGGYSTHEWSVVEDDSAFAYKEMAIK</sequence>
<feature type="signal peptide" evidence="1">
    <location>
        <begin position="1"/>
        <end position="28"/>
    </location>
</feature>
<evidence type="ECO:0000313" key="5">
    <source>
        <dbReference type="Proteomes" id="UP000194422"/>
    </source>
</evidence>
<dbReference type="RefSeq" id="WP_000838697.1">
    <property type="nucleotide sequence ID" value="NZ_CP040880.1"/>
</dbReference>